<reference evidence="2" key="1">
    <citation type="journal article" date="2022" name="bioRxiv">
        <title>Sequencing and chromosome-scale assembly of the giantPleurodeles waltlgenome.</title>
        <authorList>
            <person name="Brown T."/>
            <person name="Elewa A."/>
            <person name="Iarovenko S."/>
            <person name="Subramanian E."/>
            <person name="Araus A.J."/>
            <person name="Petzold A."/>
            <person name="Susuki M."/>
            <person name="Suzuki K.-i.T."/>
            <person name="Hayashi T."/>
            <person name="Toyoda A."/>
            <person name="Oliveira C."/>
            <person name="Osipova E."/>
            <person name="Leigh N.D."/>
            <person name="Simon A."/>
            <person name="Yun M.H."/>
        </authorList>
    </citation>
    <scope>NUCLEOTIDE SEQUENCE</scope>
    <source>
        <strain evidence="2">20211129_DDA</strain>
        <tissue evidence="2">Liver</tissue>
    </source>
</reference>
<feature type="compositionally biased region" description="Basic and acidic residues" evidence="1">
    <location>
        <begin position="61"/>
        <end position="79"/>
    </location>
</feature>
<evidence type="ECO:0000313" key="3">
    <source>
        <dbReference type="Proteomes" id="UP001066276"/>
    </source>
</evidence>
<protein>
    <submittedName>
        <fullName evidence="2">Uncharacterized protein</fullName>
    </submittedName>
</protein>
<dbReference type="EMBL" id="JANPWB010000003">
    <property type="protein sequence ID" value="KAJ1197293.1"/>
    <property type="molecule type" value="Genomic_DNA"/>
</dbReference>
<dbReference type="AlphaFoldDB" id="A0AAV7V7N9"/>
<name>A0AAV7V7N9_PLEWA</name>
<organism evidence="2 3">
    <name type="scientific">Pleurodeles waltl</name>
    <name type="common">Iberian ribbed newt</name>
    <dbReference type="NCBI Taxonomy" id="8319"/>
    <lineage>
        <taxon>Eukaryota</taxon>
        <taxon>Metazoa</taxon>
        <taxon>Chordata</taxon>
        <taxon>Craniata</taxon>
        <taxon>Vertebrata</taxon>
        <taxon>Euteleostomi</taxon>
        <taxon>Amphibia</taxon>
        <taxon>Batrachia</taxon>
        <taxon>Caudata</taxon>
        <taxon>Salamandroidea</taxon>
        <taxon>Salamandridae</taxon>
        <taxon>Pleurodelinae</taxon>
        <taxon>Pleurodeles</taxon>
    </lineage>
</organism>
<feature type="region of interest" description="Disordered" evidence="1">
    <location>
        <begin position="1"/>
        <end position="35"/>
    </location>
</feature>
<evidence type="ECO:0000256" key="1">
    <source>
        <dbReference type="SAM" id="MobiDB-lite"/>
    </source>
</evidence>
<proteinExistence type="predicted"/>
<keyword evidence="3" id="KW-1185">Reference proteome</keyword>
<comment type="caution">
    <text evidence="2">The sequence shown here is derived from an EMBL/GenBank/DDBJ whole genome shotgun (WGS) entry which is preliminary data.</text>
</comment>
<evidence type="ECO:0000313" key="2">
    <source>
        <dbReference type="EMBL" id="KAJ1197293.1"/>
    </source>
</evidence>
<accession>A0AAV7V7N9</accession>
<gene>
    <name evidence="2" type="ORF">NDU88_001155</name>
</gene>
<dbReference type="Proteomes" id="UP001066276">
    <property type="component" value="Chromosome 2_1"/>
</dbReference>
<sequence>MPEKTNHGTGFLGEGRGRRTSYISQGGHVDAGLRPPLVRKLRSGRLLGLAAPSGGALAGAQEEHQHDVDEQQQHDDRKDHHGLHVQGHAAVHHTVLVQLVLGSQSLAGQPLLWRAFATTSGQCIADRISRTGYRGQGIAC</sequence>
<feature type="region of interest" description="Disordered" evidence="1">
    <location>
        <begin position="52"/>
        <end position="79"/>
    </location>
</feature>